<sequence>MVGAGWRPDGPEALCSCAQLTSCTSLPDGMGPMFRYLRQTRQPGRGLACRPQLSVPDRPGTLHSALAKIFRAVSVVVSVPVPLPLRCRPRRSAREQPACAGGAGWKRSTSFWEEEQRHGNRWRGGTNGTPDAIMSCIAVDGGPADVCANCGKGSGGEGGVKLKDCTACRLVKYCGVDCQRAHRKQHKKACKQRAAELKDEQLYGQGHERPEGHFCPICTLPISLPMEDHSVFNACCMKLICNGCAMAAKKRGMFDCTGGKEGSRGEQSSRGKILPWTSWTAKGHAKAVELWTEAAELGSVQALFHLGFAYYTGEGVQKDVAKAAEFYKKAAMQGHVLSRTKLGCVEVSDRGNYDRAVRHFMISAKMGLEDSVESIKWAFMAGLATKEQYAEALKGYQNAVEEMKSHDRDEASALMKS</sequence>
<dbReference type="InterPro" id="IPR011990">
    <property type="entry name" value="TPR-like_helical_dom_sf"/>
</dbReference>
<dbReference type="SUPFAM" id="SSF81901">
    <property type="entry name" value="HCP-like"/>
    <property type="match status" value="1"/>
</dbReference>
<dbReference type="InterPro" id="IPR006597">
    <property type="entry name" value="Sel1-like"/>
</dbReference>
<organism evidence="6 7">
    <name type="scientific">Thalassiosira oceanica</name>
    <name type="common">Marine diatom</name>
    <dbReference type="NCBI Taxonomy" id="159749"/>
    <lineage>
        <taxon>Eukaryota</taxon>
        <taxon>Sar</taxon>
        <taxon>Stramenopiles</taxon>
        <taxon>Ochrophyta</taxon>
        <taxon>Bacillariophyta</taxon>
        <taxon>Coscinodiscophyceae</taxon>
        <taxon>Thalassiosirophycidae</taxon>
        <taxon>Thalassiosirales</taxon>
        <taxon>Thalassiosiraceae</taxon>
        <taxon>Thalassiosira</taxon>
    </lineage>
</organism>
<keyword evidence="2 4" id="KW-0863">Zinc-finger</keyword>
<keyword evidence="1" id="KW-0479">Metal-binding</keyword>
<dbReference type="PROSITE" id="PS01360">
    <property type="entry name" value="ZF_MYND_1"/>
    <property type="match status" value="1"/>
</dbReference>
<dbReference type="Pfam" id="PF08238">
    <property type="entry name" value="Sel1"/>
    <property type="match status" value="2"/>
</dbReference>
<evidence type="ECO:0000259" key="5">
    <source>
        <dbReference type="PROSITE" id="PS50865"/>
    </source>
</evidence>
<accession>K3W4J2</accession>
<dbReference type="InterPro" id="IPR052748">
    <property type="entry name" value="ISR_Activator"/>
</dbReference>
<keyword evidence="7" id="KW-1185">Reference proteome</keyword>
<dbReference type="SUPFAM" id="SSF144232">
    <property type="entry name" value="HIT/MYND zinc finger-like"/>
    <property type="match status" value="1"/>
</dbReference>
<gene>
    <name evidence="6" type="ORF">THAOC_00092</name>
</gene>
<dbReference type="Pfam" id="PF01753">
    <property type="entry name" value="zf-MYND"/>
    <property type="match status" value="1"/>
</dbReference>
<evidence type="ECO:0000313" key="7">
    <source>
        <dbReference type="Proteomes" id="UP000266841"/>
    </source>
</evidence>
<evidence type="ECO:0000256" key="1">
    <source>
        <dbReference type="ARBA" id="ARBA00022723"/>
    </source>
</evidence>
<dbReference type="eggNOG" id="ENOG502SC8I">
    <property type="taxonomic scope" value="Eukaryota"/>
</dbReference>
<dbReference type="PANTHER" id="PTHR45011">
    <property type="entry name" value="DAP3-BINDING CELL DEATH ENHANCER 1"/>
    <property type="match status" value="1"/>
</dbReference>
<dbReference type="InterPro" id="IPR002893">
    <property type="entry name" value="Znf_MYND"/>
</dbReference>
<dbReference type="Gene3D" id="1.25.40.10">
    <property type="entry name" value="Tetratricopeptide repeat domain"/>
    <property type="match status" value="1"/>
</dbReference>
<dbReference type="AlphaFoldDB" id="K3W4J2"/>
<proteinExistence type="predicted"/>
<name>K3W4J2_THAOC</name>
<dbReference type="GO" id="GO:0008270">
    <property type="term" value="F:zinc ion binding"/>
    <property type="evidence" value="ECO:0007669"/>
    <property type="project" value="UniProtKB-KW"/>
</dbReference>
<keyword evidence="3" id="KW-0862">Zinc</keyword>
<dbReference type="PANTHER" id="PTHR45011:SF1">
    <property type="entry name" value="DAP3-BINDING CELL DEATH ENHANCER 1"/>
    <property type="match status" value="1"/>
</dbReference>
<evidence type="ECO:0000313" key="6">
    <source>
        <dbReference type="EMBL" id="EJK78034.1"/>
    </source>
</evidence>
<protein>
    <recommendedName>
        <fullName evidence="5">MYND-type domain-containing protein</fullName>
    </recommendedName>
</protein>
<dbReference type="SMART" id="SM00671">
    <property type="entry name" value="SEL1"/>
    <property type="match status" value="1"/>
</dbReference>
<dbReference type="EMBL" id="AGNL01000092">
    <property type="protein sequence ID" value="EJK78034.1"/>
    <property type="molecule type" value="Genomic_DNA"/>
</dbReference>
<reference evidence="6 7" key="1">
    <citation type="journal article" date="2012" name="Genome Biol.">
        <title>Genome and low-iron response of an oceanic diatom adapted to chronic iron limitation.</title>
        <authorList>
            <person name="Lommer M."/>
            <person name="Specht M."/>
            <person name="Roy A.S."/>
            <person name="Kraemer L."/>
            <person name="Andreson R."/>
            <person name="Gutowska M.A."/>
            <person name="Wolf J."/>
            <person name="Bergner S.V."/>
            <person name="Schilhabel M.B."/>
            <person name="Klostermeier U.C."/>
            <person name="Beiko R.G."/>
            <person name="Rosenstiel P."/>
            <person name="Hippler M."/>
            <person name="Laroche J."/>
        </authorList>
    </citation>
    <scope>NUCLEOTIDE SEQUENCE [LARGE SCALE GENOMIC DNA]</scope>
    <source>
        <strain evidence="6 7">CCMP1005</strain>
    </source>
</reference>
<evidence type="ECO:0000256" key="4">
    <source>
        <dbReference type="PROSITE-ProRule" id="PRU00134"/>
    </source>
</evidence>
<dbReference type="Gene3D" id="6.10.140.2220">
    <property type="match status" value="1"/>
</dbReference>
<dbReference type="OrthoDB" id="193263at2759"/>
<comment type="caution">
    <text evidence="6">The sequence shown here is derived from an EMBL/GenBank/DDBJ whole genome shotgun (WGS) entry which is preliminary data.</text>
</comment>
<dbReference type="Proteomes" id="UP000266841">
    <property type="component" value="Unassembled WGS sequence"/>
</dbReference>
<feature type="domain" description="MYND-type" evidence="5">
    <location>
        <begin position="147"/>
        <end position="190"/>
    </location>
</feature>
<dbReference type="PROSITE" id="PS50865">
    <property type="entry name" value="ZF_MYND_2"/>
    <property type="match status" value="1"/>
</dbReference>
<evidence type="ECO:0000256" key="2">
    <source>
        <dbReference type="ARBA" id="ARBA00022771"/>
    </source>
</evidence>
<evidence type="ECO:0000256" key="3">
    <source>
        <dbReference type="ARBA" id="ARBA00022833"/>
    </source>
</evidence>